<dbReference type="SUPFAM" id="SSF55068">
    <property type="entry name" value="Peptide methionine sulfoxide reductase"/>
    <property type="match status" value="1"/>
</dbReference>
<evidence type="ECO:0000256" key="1">
    <source>
        <dbReference type="ARBA" id="ARBA00005591"/>
    </source>
</evidence>
<evidence type="ECO:0000256" key="7">
    <source>
        <dbReference type="ARBA" id="ARBA00048782"/>
    </source>
</evidence>
<evidence type="ECO:0000256" key="4">
    <source>
        <dbReference type="ARBA" id="ARBA00030273"/>
    </source>
</evidence>
<proteinExistence type="inferred from homology"/>
<keyword evidence="3" id="KW-0560">Oxidoreductase</keyword>
<dbReference type="PANTHER" id="PTHR42799">
    <property type="entry name" value="MITOCHONDRIAL PEPTIDE METHIONINE SULFOXIDE REDUCTASE"/>
    <property type="match status" value="1"/>
</dbReference>
<dbReference type="InterPro" id="IPR050162">
    <property type="entry name" value="MsrA_MetSO_reductase"/>
</dbReference>
<dbReference type="AlphaFoldDB" id="A0A6G0XPJ7"/>
<evidence type="ECO:0000256" key="6">
    <source>
        <dbReference type="ARBA" id="ARBA00047806"/>
    </source>
</evidence>
<dbReference type="PROSITE" id="PS51257">
    <property type="entry name" value="PROKAR_LIPOPROTEIN"/>
    <property type="match status" value="1"/>
</dbReference>
<dbReference type="Pfam" id="PF01625">
    <property type="entry name" value="PMSR"/>
    <property type="match status" value="1"/>
</dbReference>
<feature type="domain" description="Peptide methionine sulphoxide reductase MsrA" evidence="8">
    <location>
        <begin position="17"/>
        <end position="159"/>
    </location>
</feature>
<dbReference type="InterPro" id="IPR036509">
    <property type="entry name" value="Met_Sox_Rdtase_MsrA_sf"/>
</dbReference>
<keyword evidence="10" id="KW-1185">Reference proteome</keyword>
<evidence type="ECO:0000256" key="2">
    <source>
        <dbReference type="ARBA" id="ARBA00012502"/>
    </source>
</evidence>
<gene>
    <name evidence="9" type="ORF">Ae201684_002746</name>
</gene>
<evidence type="ECO:0000313" key="9">
    <source>
        <dbReference type="EMBL" id="KAF0742345.1"/>
    </source>
</evidence>
<dbReference type="EMBL" id="VJMJ01000029">
    <property type="protein sequence ID" value="KAF0742345.1"/>
    <property type="molecule type" value="Genomic_DNA"/>
</dbReference>
<evidence type="ECO:0000256" key="3">
    <source>
        <dbReference type="ARBA" id="ARBA00023002"/>
    </source>
</evidence>
<dbReference type="GO" id="GO:0034599">
    <property type="term" value="P:cellular response to oxidative stress"/>
    <property type="evidence" value="ECO:0007669"/>
    <property type="project" value="TreeGrafter"/>
</dbReference>
<accession>A0A6G0XPJ7</accession>
<comment type="catalytic activity">
    <reaction evidence="7">
        <text>[thioredoxin]-disulfide + L-methionine + H2O = L-methionine (S)-S-oxide + [thioredoxin]-dithiol</text>
        <dbReference type="Rhea" id="RHEA:19993"/>
        <dbReference type="Rhea" id="RHEA-COMP:10698"/>
        <dbReference type="Rhea" id="RHEA-COMP:10700"/>
        <dbReference type="ChEBI" id="CHEBI:15377"/>
        <dbReference type="ChEBI" id="CHEBI:29950"/>
        <dbReference type="ChEBI" id="CHEBI:50058"/>
        <dbReference type="ChEBI" id="CHEBI:57844"/>
        <dbReference type="ChEBI" id="CHEBI:58772"/>
        <dbReference type="EC" id="1.8.4.11"/>
    </reaction>
</comment>
<protein>
    <recommendedName>
        <fullName evidence="2">peptide-methionine (S)-S-oxide reductase</fullName>
        <ecNumber evidence="2">1.8.4.11</ecNumber>
    </recommendedName>
    <alternativeName>
        <fullName evidence="5">Peptide-methionine (S)-S-oxide reductase</fullName>
    </alternativeName>
    <alternativeName>
        <fullName evidence="4">Protein-methionine-S-oxide reductase</fullName>
    </alternativeName>
</protein>
<comment type="similarity">
    <text evidence="1">Belongs to the MsrA Met sulfoxide reductase family.</text>
</comment>
<dbReference type="EC" id="1.8.4.11" evidence="2"/>
<name>A0A6G0XPJ7_9STRA</name>
<evidence type="ECO:0000256" key="5">
    <source>
        <dbReference type="ARBA" id="ARBA00030643"/>
    </source>
</evidence>
<comment type="caution">
    <text evidence="9">The sequence shown here is derived from an EMBL/GenBank/DDBJ whole genome shotgun (WGS) entry which is preliminary data.</text>
</comment>
<dbReference type="InterPro" id="IPR002569">
    <property type="entry name" value="Met_Sox_Rdtase_MsrA_dom"/>
</dbReference>
<dbReference type="PANTHER" id="PTHR42799:SF2">
    <property type="entry name" value="MITOCHONDRIAL PEPTIDE METHIONINE SULFOXIDE REDUCTASE"/>
    <property type="match status" value="1"/>
</dbReference>
<evidence type="ECO:0000259" key="8">
    <source>
        <dbReference type="Pfam" id="PF01625"/>
    </source>
</evidence>
<dbReference type="VEuPathDB" id="FungiDB:AeMF1_016011"/>
<reference evidence="9 10" key="1">
    <citation type="submission" date="2019-07" db="EMBL/GenBank/DDBJ databases">
        <title>Genomics analysis of Aphanomyces spp. identifies a new class of oomycete effector associated with host adaptation.</title>
        <authorList>
            <person name="Gaulin E."/>
        </authorList>
    </citation>
    <scope>NUCLEOTIDE SEQUENCE [LARGE SCALE GENOMIC DNA]</scope>
    <source>
        <strain evidence="9 10">ATCC 201684</strain>
    </source>
</reference>
<comment type="catalytic activity">
    <reaction evidence="6">
        <text>L-methionyl-[protein] + [thioredoxin]-disulfide + H2O = L-methionyl-(S)-S-oxide-[protein] + [thioredoxin]-dithiol</text>
        <dbReference type="Rhea" id="RHEA:14217"/>
        <dbReference type="Rhea" id="RHEA-COMP:10698"/>
        <dbReference type="Rhea" id="RHEA-COMP:10700"/>
        <dbReference type="Rhea" id="RHEA-COMP:12313"/>
        <dbReference type="Rhea" id="RHEA-COMP:12315"/>
        <dbReference type="ChEBI" id="CHEBI:15377"/>
        <dbReference type="ChEBI" id="CHEBI:16044"/>
        <dbReference type="ChEBI" id="CHEBI:29950"/>
        <dbReference type="ChEBI" id="CHEBI:44120"/>
        <dbReference type="ChEBI" id="CHEBI:50058"/>
        <dbReference type="EC" id="1.8.4.11"/>
    </reaction>
</comment>
<dbReference type="Gene3D" id="3.30.1060.10">
    <property type="entry name" value="Peptide methionine sulphoxide reductase MsrA"/>
    <property type="match status" value="1"/>
</dbReference>
<evidence type="ECO:0000313" key="10">
    <source>
        <dbReference type="Proteomes" id="UP000481153"/>
    </source>
</evidence>
<dbReference type="GO" id="GO:0005737">
    <property type="term" value="C:cytoplasm"/>
    <property type="evidence" value="ECO:0007669"/>
    <property type="project" value="TreeGrafter"/>
</dbReference>
<dbReference type="GO" id="GO:0008113">
    <property type="term" value="F:peptide-methionine (S)-S-oxide reductase activity"/>
    <property type="evidence" value="ECO:0007669"/>
    <property type="project" value="UniProtKB-EC"/>
</dbReference>
<dbReference type="Proteomes" id="UP000481153">
    <property type="component" value="Unassembled WGS sequence"/>
</dbReference>
<sequence>MRDFSTESGVNHHHQVATFAAGCFWSAQLHFECVSGVLSTQVGFINGRTRNPTYEAVCTDTTGHALAIQILFDDTAITYEDLLDSFWAMGSTVSHNDEDLGSPFRSGIYFHAMKQRAAALKSKAKQCALHPNDDILTEIEPAGEFYPADEYHQRYLEKGGQCSDHSDSIPCCGKK</sequence>
<dbReference type="NCBIfam" id="TIGR00401">
    <property type="entry name" value="msrA"/>
    <property type="match status" value="1"/>
</dbReference>
<dbReference type="HAMAP" id="MF_01401">
    <property type="entry name" value="MsrA"/>
    <property type="match status" value="1"/>
</dbReference>
<organism evidence="9 10">
    <name type="scientific">Aphanomyces euteiches</name>
    <dbReference type="NCBI Taxonomy" id="100861"/>
    <lineage>
        <taxon>Eukaryota</taxon>
        <taxon>Sar</taxon>
        <taxon>Stramenopiles</taxon>
        <taxon>Oomycota</taxon>
        <taxon>Saprolegniomycetes</taxon>
        <taxon>Saprolegniales</taxon>
        <taxon>Verrucalvaceae</taxon>
        <taxon>Aphanomyces</taxon>
    </lineage>
</organism>